<evidence type="ECO:0000313" key="2">
    <source>
        <dbReference type="Proteomes" id="UP001179501"/>
    </source>
</evidence>
<name>A0AAE9XKT4_PORGN</name>
<evidence type="ECO:0000313" key="1">
    <source>
        <dbReference type="EMBL" id="WCG04239.1"/>
    </source>
</evidence>
<dbReference type="AlphaFoldDB" id="A0AAE9XKT4"/>
<gene>
    <name evidence="1" type="ORF">NY151_07065</name>
</gene>
<organism evidence="1 2">
    <name type="scientific">Porphyromonas gingivalis</name>
    <name type="common">Bacteroides gingivalis</name>
    <dbReference type="NCBI Taxonomy" id="837"/>
    <lineage>
        <taxon>Bacteria</taxon>
        <taxon>Pseudomonadati</taxon>
        <taxon>Bacteroidota</taxon>
        <taxon>Bacteroidia</taxon>
        <taxon>Bacteroidales</taxon>
        <taxon>Porphyromonadaceae</taxon>
        <taxon>Porphyromonas</taxon>
    </lineage>
</organism>
<dbReference type="EMBL" id="CP116614">
    <property type="protein sequence ID" value="WCG04239.1"/>
    <property type="molecule type" value="Genomic_DNA"/>
</dbReference>
<protein>
    <submittedName>
        <fullName evidence="1">Uncharacterized protein</fullName>
    </submittedName>
</protein>
<proteinExistence type="predicted"/>
<accession>A0AAE9XKT4</accession>
<dbReference type="Proteomes" id="UP001179501">
    <property type="component" value="Chromosome"/>
</dbReference>
<sequence length="24" mass="2894">MTVFFQFPMEIKKTIYATNLIEKT</sequence>
<reference evidence="1" key="1">
    <citation type="submission" date="2023-01" db="EMBL/GenBank/DDBJ databases">
        <title>Phages are important unrecognized players in the ecology of the oral pathogen Porphyromonas gingivalis.</title>
        <authorList>
            <person name="Matrishin C.B."/>
            <person name="Kauffman K.M."/>
        </authorList>
    </citation>
    <scope>NUCLEOTIDE SEQUENCE</scope>
    <source>
        <strain evidence="1">ATCC 49417</strain>
    </source>
</reference>